<feature type="domain" description="Calcineurin-like phosphoesterase" evidence="4">
    <location>
        <begin position="218"/>
        <end position="436"/>
    </location>
</feature>
<dbReference type="GO" id="GO:0016787">
    <property type="term" value="F:hydrolase activity"/>
    <property type="evidence" value="ECO:0007669"/>
    <property type="project" value="UniProtKB-KW"/>
</dbReference>
<evidence type="ECO:0000313" key="6">
    <source>
        <dbReference type="Proteomes" id="UP001146120"/>
    </source>
</evidence>
<dbReference type="SUPFAM" id="SSF56300">
    <property type="entry name" value="Metallo-dependent phosphatases"/>
    <property type="match status" value="1"/>
</dbReference>
<keyword evidence="2" id="KW-0378">Hydrolase</keyword>
<feature type="transmembrane region" description="Helical" evidence="3">
    <location>
        <begin position="46"/>
        <end position="65"/>
    </location>
</feature>
<keyword evidence="6" id="KW-1185">Reference proteome</keyword>
<dbReference type="Proteomes" id="UP001146120">
    <property type="component" value="Unassembled WGS sequence"/>
</dbReference>
<evidence type="ECO:0000256" key="2">
    <source>
        <dbReference type="ARBA" id="ARBA00022801"/>
    </source>
</evidence>
<reference evidence="5" key="2">
    <citation type="journal article" date="2023" name="Microbiol Resour">
        <title>Decontamination and Annotation of the Draft Genome Sequence of the Oomycete Lagenidium giganteum ARSEF 373.</title>
        <authorList>
            <person name="Morgan W.R."/>
            <person name="Tartar A."/>
        </authorList>
    </citation>
    <scope>NUCLEOTIDE SEQUENCE</scope>
    <source>
        <strain evidence="5">ARSEF 373</strain>
    </source>
</reference>
<evidence type="ECO:0000313" key="5">
    <source>
        <dbReference type="EMBL" id="DAZ98099.1"/>
    </source>
</evidence>
<dbReference type="EMBL" id="DAKRPA010000116">
    <property type="protein sequence ID" value="DAZ98099.1"/>
    <property type="molecule type" value="Genomic_DNA"/>
</dbReference>
<evidence type="ECO:0000256" key="3">
    <source>
        <dbReference type="SAM" id="Phobius"/>
    </source>
</evidence>
<dbReference type="InterPro" id="IPR029052">
    <property type="entry name" value="Metallo-depent_PP-like"/>
</dbReference>
<gene>
    <name evidence="5" type="ORF">N0F65_005261</name>
</gene>
<keyword evidence="3" id="KW-0812">Transmembrane</keyword>
<comment type="caution">
    <text evidence="5">The sequence shown here is derived from an EMBL/GenBank/DDBJ whole genome shotgun (WGS) entry which is preliminary data.</text>
</comment>
<evidence type="ECO:0000259" key="4">
    <source>
        <dbReference type="Pfam" id="PF00149"/>
    </source>
</evidence>
<dbReference type="PANTHER" id="PTHR10161:SF62">
    <property type="entry name" value="CALCINEURIN-LIKE PHOSPHOESTERASE DOMAIN-CONTAINING PROTEIN"/>
    <property type="match status" value="1"/>
</dbReference>
<dbReference type="PANTHER" id="PTHR10161">
    <property type="entry name" value="TARTRATE-RESISTANT ACID PHOSPHATASE TYPE 5"/>
    <property type="match status" value="1"/>
</dbReference>
<protein>
    <recommendedName>
        <fullName evidence="4">Calcineurin-like phosphoesterase domain-containing protein</fullName>
    </recommendedName>
</protein>
<dbReference type="InterPro" id="IPR051558">
    <property type="entry name" value="Metallophosphoesterase_PAP"/>
</dbReference>
<accession>A0AAV2Z019</accession>
<sequence>MRTRSLSLATTTLASNLDAVAALYVCSIIGLPKNSTSGFPGKRDDAILAGITASAFLMVAISPMASSAGDGHDKLLGSHQVETSVRRGRRGARSIRRCSAVQRSGQLIALCVHTAAMNLEAGLKKDDSGRPLRRSFTSGSSNAPWRYEHWLKCVSFGFLGAWVLFVLFYWSSAPDANYDSKTTTLRNTDSVVNVHADTATKSPTEATFEAAFPQETNFIVMGDYGTGSPDQVKVADTLKKFVGTLQPKPAFVVSTGDQVYDHGLTSPEDPVLKTRFEKMYASPDLQVPWYIALGNHDCEGSIDAVLKYATKKDSLWYFPRRYYSIDRPVAPKTLLRLVVLDVCDLVCGQEPRNTRCTDTMNKQTSPSTRTEQYQWVEKVLSQPKPAGVDRMWKIVVGHWGVYSFAGNADTAELIKNLDPMLQKYRVHAYLSGHDHCMQHIKKLEKGWTRNYFVSGAGGYRVHDLQPKARESPDLVHAAMTHGFMWMHVTDEIFRVQLINKTGEVLYTTDVQYE</sequence>
<evidence type="ECO:0000256" key="1">
    <source>
        <dbReference type="ARBA" id="ARBA00022729"/>
    </source>
</evidence>
<dbReference type="Pfam" id="PF00149">
    <property type="entry name" value="Metallophos"/>
    <property type="match status" value="1"/>
</dbReference>
<name>A0AAV2Z019_9STRA</name>
<organism evidence="5 6">
    <name type="scientific">Lagenidium giganteum</name>
    <dbReference type="NCBI Taxonomy" id="4803"/>
    <lineage>
        <taxon>Eukaryota</taxon>
        <taxon>Sar</taxon>
        <taxon>Stramenopiles</taxon>
        <taxon>Oomycota</taxon>
        <taxon>Peronosporomycetes</taxon>
        <taxon>Pythiales</taxon>
        <taxon>Pythiaceae</taxon>
    </lineage>
</organism>
<feature type="transmembrane region" description="Helical" evidence="3">
    <location>
        <begin position="150"/>
        <end position="170"/>
    </location>
</feature>
<dbReference type="AlphaFoldDB" id="A0AAV2Z019"/>
<keyword evidence="3" id="KW-0472">Membrane</keyword>
<keyword evidence="3" id="KW-1133">Transmembrane helix</keyword>
<reference evidence="5" key="1">
    <citation type="submission" date="2022-11" db="EMBL/GenBank/DDBJ databases">
        <authorList>
            <person name="Morgan W.R."/>
            <person name="Tartar A."/>
        </authorList>
    </citation>
    <scope>NUCLEOTIDE SEQUENCE</scope>
    <source>
        <strain evidence="5">ARSEF 373</strain>
    </source>
</reference>
<dbReference type="Gene3D" id="3.60.21.10">
    <property type="match status" value="1"/>
</dbReference>
<proteinExistence type="predicted"/>
<dbReference type="InterPro" id="IPR004843">
    <property type="entry name" value="Calcineurin-like_PHP"/>
</dbReference>
<keyword evidence="1" id="KW-0732">Signal</keyword>